<dbReference type="GeneID" id="26262335"/>
<organism evidence="2 3">
    <name type="scientific">Ordospora colligata OC4</name>
    <dbReference type="NCBI Taxonomy" id="1354746"/>
    <lineage>
        <taxon>Eukaryota</taxon>
        <taxon>Fungi</taxon>
        <taxon>Fungi incertae sedis</taxon>
        <taxon>Microsporidia</taxon>
        <taxon>Ordosporidae</taxon>
        <taxon>Ordospora</taxon>
    </lineage>
</organism>
<keyword evidence="3" id="KW-1185">Reference proteome</keyword>
<proteinExistence type="predicted"/>
<name>A0A0B2UIY8_9MICR</name>
<dbReference type="AlphaFoldDB" id="A0A0B2UIY8"/>
<dbReference type="OrthoDB" id="2191243at2759"/>
<evidence type="ECO:0000256" key="1">
    <source>
        <dbReference type="SAM" id="MobiDB-lite"/>
    </source>
</evidence>
<dbReference type="Proteomes" id="UP000031056">
    <property type="component" value="Unassembled WGS sequence"/>
</dbReference>
<dbReference type="HOGENOM" id="CLU_577581_0_0_1"/>
<gene>
    <name evidence="2" type="ORF">M896_091220</name>
</gene>
<comment type="caution">
    <text evidence="2">The sequence shown here is derived from an EMBL/GenBank/DDBJ whole genome shotgun (WGS) entry which is preliminary data.</text>
</comment>
<dbReference type="VEuPathDB" id="MicrosporidiaDB:M896_091220"/>
<dbReference type="EMBL" id="JOKQ01000009">
    <property type="protein sequence ID" value="KHN69194.1"/>
    <property type="molecule type" value="Genomic_DNA"/>
</dbReference>
<reference evidence="2 3" key="1">
    <citation type="journal article" date="2014" name="MBio">
        <title>The Ordospora colligata genome; evolution of extreme reduction in microsporidia and host-to-parasite horizontal gene transfer.</title>
        <authorList>
            <person name="Pombert J.-F."/>
            <person name="Haag K.L."/>
            <person name="Beidas S."/>
            <person name="Ebert D."/>
            <person name="Keeling P.J."/>
        </authorList>
    </citation>
    <scope>NUCLEOTIDE SEQUENCE [LARGE SCALE GENOMIC DNA]</scope>
    <source>
        <strain evidence="2 3">OC4</strain>
    </source>
</reference>
<evidence type="ECO:0000313" key="3">
    <source>
        <dbReference type="Proteomes" id="UP000031056"/>
    </source>
</evidence>
<evidence type="ECO:0000313" key="2">
    <source>
        <dbReference type="EMBL" id="KHN69194.1"/>
    </source>
</evidence>
<feature type="region of interest" description="Disordered" evidence="1">
    <location>
        <begin position="1"/>
        <end position="24"/>
    </location>
</feature>
<protein>
    <submittedName>
        <fullName evidence="2">Uncharacterized protein</fullName>
    </submittedName>
</protein>
<dbReference type="InParanoid" id="A0A0B2UIY8"/>
<feature type="compositionally biased region" description="Basic residues" evidence="1">
    <location>
        <begin position="1"/>
        <end position="12"/>
    </location>
</feature>
<accession>A0A0B2UIY8</accession>
<sequence>MGGRRNRMRARSKVQSGRAMHSGVSADVKVEERNDGMSSKCNVDFRELNEWVPDSDLDMKDEASGVSVDIDIDTDVNFNDNADTVYNGSGCTVMCGDVNDEIKVNVERITNGEAFKINEEIDINATAKAKEDKEIHKRIYSMTPSLKVTMTPQMPVRKVIHDEKTNGLAVKDESVKLPSKMIINRYPGHLFIHIDQVERFMSTRGDIEEVSIRMECKAITHETKKHKPWTSIGVNEMIKIPIEKMDGEGLLVRFVLLLHRKVSGMFSKAEVVKSCESTLVVDVERIHSVHNNLLESMLLWDNYTSKNVFKNIQGFFTNGTPDAWGLRLFLSFVSDDELHLIPATPPCDLRSLSKWLVVKKFSYNMWFKGFVNLRGDVGDVCTNLWKRRYVKCYGYMIFVFNEHSRSLVGTVNLVDAGFDPGASSGIYLENFLSISVGQGNVEFHFDCKEKYELCRSALCAMLPRTLFYKKAQQ</sequence>
<dbReference type="RefSeq" id="XP_014563236.1">
    <property type="nucleotide sequence ID" value="XM_014707750.1"/>
</dbReference>